<proteinExistence type="predicted"/>
<organism evidence="1 2">
    <name type="scientific">Dorcoceras hygrometricum</name>
    <dbReference type="NCBI Taxonomy" id="472368"/>
    <lineage>
        <taxon>Eukaryota</taxon>
        <taxon>Viridiplantae</taxon>
        <taxon>Streptophyta</taxon>
        <taxon>Embryophyta</taxon>
        <taxon>Tracheophyta</taxon>
        <taxon>Spermatophyta</taxon>
        <taxon>Magnoliopsida</taxon>
        <taxon>eudicotyledons</taxon>
        <taxon>Gunneridae</taxon>
        <taxon>Pentapetalae</taxon>
        <taxon>asterids</taxon>
        <taxon>lamiids</taxon>
        <taxon>Lamiales</taxon>
        <taxon>Gesneriaceae</taxon>
        <taxon>Didymocarpoideae</taxon>
        <taxon>Trichosporeae</taxon>
        <taxon>Loxocarpinae</taxon>
        <taxon>Dorcoceras</taxon>
    </lineage>
</organism>
<name>A0A2Z7AHV5_9LAMI</name>
<evidence type="ECO:0000313" key="2">
    <source>
        <dbReference type="Proteomes" id="UP000250235"/>
    </source>
</evidence>
<reference evidence="1 2" key="1">
    <citation type="journal article" date="2015" name="Proc. Natl. Acad. Sci. U.S.A.">
        <title>The resurrection genome of Boea hygrometrica: A blueprint for survival of dehydration.</title>
        <authorList>
            <person name="Xiao L."/>
            <person name="Yang G."/>
            <person name="Zhang L."/>
            <person name="Yang X."/>
            <person name="Zhao S."/>
            <person name="Ji Z."/>
            <person name="Zhou Q."/>
            <person name="Hu M."/>
            <person name="Wang Y."/>
            <person name="Chen M."/>
            <person name="Xu Y."/>
            <person name="Jin H."/>
            <person name="Xiao X."/>
            <person name="Hu G."/>
            <person name="Bao F."/>
            <person name="Hu Y."/>
            <person name="Wan P."/>
            <person name="Li L."/>
            <person name="Deng X."/>
            <person name="Kuang T."/>
            <person name="Xiang C."/>
            <person name="Zhu J.K."/>
            <person name="Oliver M.J."/>
            <person name="He Y."/>
        </authorList>
    </citation>
    <scope>NUCLEOTIDE SEQUENCE [LARGE SCALE GENOMIC DNA]</scope>
    <source>
        <strain evidence="2">cv. XS01</strain>
    </source>
</reference>
<dbReference type="AlphaFoldDB" id="A0A2Z7AHV5"/>
<dbReference type="Proteomes" id="UP000250235">
    <property type="component" value="Unassembled WGS sequence"/>
</dbReference>
<evidence type="ECO:0000313" key="1">
    <source>
        <dbReference type="EMBL" id="KZV21395.1"/>
    </source>
</evidence>
<protein>
    <submittedName>
        <fullName evidence="1">Protein ENHANCED DISEASE RESISTANCE 2-like</fullName>
    </submittedName>
</protein>
<gene>
    <name evidence="1" type="ORF">F511_18561</name>
</gene>
<dbReference type="EMBL" id="KV014895">
    <property type="protein sequence ID" value="KZV21395.1"/>
    <property type="molecule type" value="Genomic_DNA"/>
</dbReference>
<accession>A0A2Z7AHV5</accession>
<sequence length="129" mass="14765">MGFRILVEVGLGLGIKDRSRVDRLGSVSGLCEVLFGNWSRGKWAVGRVEVKGDPDWLFGPRCFKIILNLPLRHRERNPDPLYVNITPLQFRIHVLFLLRPNQGLLCVILVPHAHHTVEFTTPFTYNTHV</sequence>
<keyword evidence="2" id="KW-1185">Reference proteome</keyword>